<protein>
    <submittedName>
        <fullName evidence="1">Uncharacterized protein</fullName>
    </submittedName>
</protein>
<dbReference type="SUPFAM" id="SSF54523">
    <property type="entry name" value="Pili subunits"/>
    <property type="match status" value="1"/>
</dbReference>
<dbReference type="Gene3D" id="3.30.700.10">
    <property type="entry name" value="Glycoprotein, Type 4 Pilin"/>
    <property type="match status" value="1"/>
</dbReference>
<dbReference type="InterPro" id="IPR012902">
    <property type="entry name" value="N_methyl_site"/>
</dbReference>
<dbReference type="InterPro" id="IPR045584">
    <property type="entry name" value="Pilin-like"/>
</dbReference>
<dbReference type="KEGG" id="ccot:CCAX7_25200"/>
<sequence length="265" mass="28580">MNNYGKAKAFTLIELLVVIAIIAILAAILFPVFAKAREKARQISCASNLRQLGLGMMQYTQDYDESYPGLNGGNPSFQNNPWNTGPNWESAIYPYVKSVGVYQCPDAPYKLNSYAYNWGIAWNNSNGAQNHNFGTPIATLTSPSNTVMLFEWYGSGNPPAPAGTGSAWPPAPYNDPSSSLYAGVVGNNGWQIGLGCNAPYQVGLSWHNPDNRNNSPFNEGNYVAADGHVKFLRCSSISYSAGGVNPNNEAPDALTPGVAMTYSMQ</sequence>
<evidence type="ECO:0000313" key="2">
    <source>
        <dbReference type="Proteomes" id="UP000287394"/>
    </source>
</evidence>
<keyword evidence="2" id="KW-1185">Reference proteome</keyword>
<evidence type="ECO:0000313" key="1">
    <source>
        <dbReference type="EMBL" id="BDI30469.1"/>
    </source>
</evidence>
<dbReference type="Pfam" id="PF07963">
    <property type="entry name" value="N_methyl"/>
    <property type="match status" value="1"/>
</dbReference>
<dbReference type="InterPro" id="IPR011453">
    <property type="entry name" value="DUF1559"/>
</dbReference>
<dbReference type="NCBIfam" id="TIGR02532">
    <property type="entry name" value="IV_pilin_GFxxxE"/>
    <property type="match status" value="1"/>
</dbReference>
<organism evidence="1 2">
    <name type="scientific">Capsulimonas corticalis</name>
    <dbReference type="NCBI Taxonomy" id="2219043"/>
    <lineage>
        <taxon>Bacteria</taxon>
        <taxon>Bacillati</taxon>
        <taxon>Armatimonadota</taxon>
        <taxon>Armatimonadia</taxon>
        <taxon>Capsulimonadales</taxon>
        <taxon>Capsulimonadaceae</taxon>
        <taxon>Capsulimonas</taxon>
    </lineage>
</organism>
<dbReference type="AlphaFoldDB" id="A0A402CVM8"/>
<accession>A0A402CVM8</accession>
<proteinExistence type="predicted"/>
<reference evidence="1 2" key="1">
    <citation type="journal article" date="2019" name="Int. J. Syst. Evol. Microbiol.">
        <title>Capsulimonas corticalis gen. nov., sp. nov., an aerobic capsulated bacterium, of a novel bacterial order, Capsulimonadales ord. nov., of the class Armatimonadia of the phylum Armatimonadetes.</title>
        <authorList>
            <person name="Li J."/>
            <person name="Kudo C."/>
            <person name="Tonouchi A."/>
        </authorList>
    </citation>
    <scope>NUCLEOTIDE SEQUENCE [LARGE SCALE GENOMIC DNA]</scope>
    <source>
        <strain evidence="1 2">AX-7</strain>
    </source>
</reference>
<dbReference type="Proteomes" id="UP000287394">
    <property type="component" value="Chromosome"/>
</dbReference>
<name>A0A402CVM8_9BACT</name>
<dbReference type="EMBL" id="AP025739">
    <property type="protein sequence ID" value="BDI30469.1"/>
    <property type="molecule type" value="Genomic_DNA"/>
</dbReference>
<dbReference type="RefSeq" id="WP_165864195.1">
    <property type="nucleotide sequence ID" value="NZ_AP025739.1"/>
</dbReference>
<dbReference type="PANTHER" id="PTHR30093">
    <property type="entry name" value="GENERAL SECRETION PATHWAY PROTEIN G"/>
    <property type="match status" value="1"/>
</dbReference>
<dbReference type="Pfam" id="PF07596">
    <property type="entry name" value="SBP_bac_10"/>
    <property type="match status" value="1"/>
</dbReference>
<gene>
    <name evidence="1" type="ORF">CCAX7_25200</name>
</gene>